<evidence type="ECO:0000256" key="1">
    <source>
        <dbReference type="ARBA" id="ARBA00022723"/>
    </source>
</evidence>
<dbReference type="InterPro" id="IPR036163">
    <property type="entry name" value="HMA_dom_sf"/>
</dbReference>
<evidence type="ECO:0000313" key="4">
    <source>
        <dbReference type="Proteomes" id="UP000277671"/>
    </source>
</evidence>
<dbReference type="GO" id="GO:0006825">
    <property type="term" value="P:copper ion transport"/>
    <property type="evidence" value="ECO:0007669"/>
    <property type="project" value="InterPro"/>
</dbReference>
<dbReference type="EMBL" id="RBKT01000001">
    <property type="protein sequence ID" value="RKR90001.1"/>
    <property type="molecule type" value="Genomic_DNA"/>
</dbReference>
<dbReference type="SUPFAM" id="SSF55008">
    <property type="entry name" value="HMA, heavy metal-associated domain"/>
    <property type="match status" value="1"/>
</dbReference>
<dbReference type="InterPro" id="IPR017969">
    <property type="entry name" value="Heavy-metal-associated_CS"/>
</dbReference>
<reference evidence="3 4" key="1">
    <citation type="submission" date="2018-10" db="EMBL/GenBank/DDBJ databases">
        <title>Sequencing the genomes of 1000 actinobacteria strains.</title>
        <authorList>
            <person name="Klenk H.-P."/>
        </authorList>
    </citation>
    <scope>NUCLEOTIDE SEQUENCE [LARGE SCALE GENOMIC DNA]</scope>
    <source>
        <strain evidence="3 4">DSM 45175</strain>
    </source>
</reference>
<accession>A0A495JME2</accession>
<proteinExistence type="predicted"/>
<comment type="caution">
    <text evidence="3">The sequence shown here is derived from an EMBL/GenBank/DDBJ whole genome shotgun (WGS) entry which is preliminary data.</text>
</comment>
<dbReference type="FunFam" id="3.30.70.100:FF:000001">
    <property type="entry name" value="ATPase copper transporting beta"/>
    <property type="match status" value="1"/>
</dbReference>
<dbReference type="PRINTS" id="PR00944">
    <property type="entry name" value="CUEXPORT"/>
</dbReference>
<dbReference type="RefSeq" id="WP_121158358.1">
    <property type="nucleotide sequence ID" value="NZ_RBKT01000001.1"/>
</dbReference>
<organism evidence="3 4">
    <name type="scientific">Micromonospora pisi</name>
    <dbReference type="NCBI Taxonomy" id="589240"/>
    <lineage>
        <taxon>Bacteria</taxon>
        <taxon>Bacillati</taxon>
        <taxon>Actinomycetota</taxon>
        <taxon>Actinomycetes</taxon>
        <taxon>Micromonosporales</taxon>
        <taxon>Micromonosporaceae</taxon>
        <taxon>Micromonospora</taxon>
    </lineage>
</organism>
<keyword evidence="4" id="KW-1185">Reference proteome</keyword>
<dbReference type="CDD" id="cd00371">
    <property type="entry name" value="HMA"/>
    <property type="match status" value="1"/>
</dbReference>
<sequence length="72" mass="7256">MPVTFTYTVVGMTCEHCVQAVSGELAALPGVQDVTVELATGAVAVTSDAPLTEEQVRAAVDEAGYELAGSGA</sequence>
<dbReference type="PROSITE" id="PS50846">
    <property type="entry name" value="HMA_2"/>
    <property type="match status" value="1"/>
</dbReference>
<dbReference type="InterPro" id="IPR006121">
    <property type="entry name" value="HMA_dom"/>
</dbReference>
<protein>
    <submittedName>
        <fullName evidence="3">Copper chaperone CopZ</fullName>
    </submittedName>
</protein>
<gene>
    <name evidence="3" type="ORF">BDK92_4365</name>
</gene>
<dbReference type="AlphaFoldDB" id="A0A495JME2"/>
<feature type="domain" description="HMA" evidence="2">
    <location>
        <begin position="3"/>
        <end position="68"/>
    </location>
</feature>
<evidence type="ECO:0000259" key="2">
    <source>
        <dbReference type="PROSITE" id="PS50846"/>
    </source>
</evidence>
<dbReference type="OrthoDB" id="9813965at2"/>
<dbReference type="Pfam" id="PF00403">
    <property type="entry name" value="HMA"/>
    <property type="match status" value="1"/>
</dbReference>
<dbReference type="GO" id="GO:0005507">
    <property type="term" value="F:copper ion binding"/>
    <property type="evidence" value="ECO:0007669"/>
    <property type="project" value="InterPro"/>
</dbReference>
<evidence type="ECO:0000313" key="3">
    <source>
        <dbReference type="EMBL" id="RKR90001.1"/>
    </source>
</evidence>
<keyword evidence="1" id="KW-0479">Metal-binding</keyword>
<dbReference type="Proteomes" id="UP000277671">
    <property type="component" value="Unassembled WGS sequence"/>
</dbReference>
<dbReference type="InterPro" id="IPR000428">
    <property type="entry name" value="Cu-bd"/>
</dbReference>
<dbReference type="PROSITE" id="PS01047">
    <property type="entry name" value="HMA_1"/>
    <property type="match status" value="1"/>
</dbReference>
<name>A0A495JME2_9ACTN</name>
<dbReference type="Gene3D" id="3.30.70.100">
    <property type="match status" value="1"/>
</dbReference>